<feature type="non-terminal residue" evidence="2">
    <location>
        <position position="585"/>
    </location>
</feature>
<protein>
    <submittedName>
        <fullName evidence="2">Uncharacterized protein</fullName>
    </submittedName>
</protein>
<feature type="coiled-coil region" evidence="1">
    <location>
        <begin position="313"/>
        <end position="520"/>
    </location>
</feature>
<evidence type="ECO:0000313" key="4">
    <source>
        <dbReference type="Proteomes" id="UP000663829"/>
    </source>
</evidence>
<keyword evidence="4" id="KW-1185">Reference proteome</keyword>
<proteinExistence type="predicted"/>
<gene>
    <name evidence="2" type="ORF">GPM918_LOCUS42987</name>
    <name evidence="3" type="ORF">SRO942_LOCUS44364</name>
</gene>
<comment type="caution">
    <text evidence="2">The sequence shown here is derived from an EMBL/GenBank/DDBJ whole genome shotgun (WGS) entry which is preliminary data.</text>
</comment>
<dbReference type="Proteomes" id="UP000681722">
    <property type="component" value="Unassembled WGS sequence"/>
</dbReference>
<organism evidence="2 4">
    <name type="scientific">Didymodactylos carnosus</name>
    <dbReference type="NCBI Taxonomy" id="1234261"/>
    <lineage>
        <taxon>Eukaryota</taxon>
        <taxon>Metazoa</taxon>
        <taxon>Spiralia</taxon>
        <taxon>Gnathifera</taxon>
        <taxon>Rotifera</taxon>
        <taxon>Eurotatoria</taxon>
        <taxon>Bdelloidea</taxon>
        <taxon>Philodinida</taxon>
        <taxon>Philodinidae</taxon>
        <taxon>Didymodactylos</taxon>
    </lineage>
</organism>
<reference evidence="2" key="1">
    <citation type="submission" date="2021-02" db="EMBL/GenBank/DDBJ databases">
        <authorList>
            <person name="Nowell W R."/>
        </authorList>
    </citation>
    <scope>NUCLEOTIDE SEQUENCE</scope>
</reference>
<evidence type="ECO:0000313" key="2">
    <source>
        <dbReference type="EMBL" id="CAF1609355.1"/>
    </source>
</evidence>
<dbReference type="EMBL" id="CAJNOQ010037717">
    <property type="protein sequence ID" value="CAF1609355.1"/>
    <property type="molecule type" value="Genomic_DNA"/>
</dbReference>
<evidence type="ECO:0000256" key="1">
    <source>
        <dbReference type="SAM" id="Coils"/>
    </source>
</evidence>
<keyword evidence="1" id="KW-0175">Coiled coil</keyword>
<name>A0A816BK83_9BILA</name>
<evidence type="ECO:0000313" key="3">
    <source>
        <dbReference type="EMBL" id="CAF4491673.1"/>
    </source>
</evidence>
<sequence length="585" mass="63661">MLTADKKIVGNVIITGGPNGELNFENGGEVIGNVGDEQNAIKVIHIQQGIVKFANTNLRTIDISGLFSDHDRLIRLQALGYQPNYKTKIVVDDFNISDNAGAQFNDAVFIGKTVPNNSTMKGGNLEFKDDVWLNNAIEKADKIKFAANKFAVLANNIKAQDINAEQAKVIIANDMSIKGSNFTAPGMLLDLGDKTLTFGITGAFKGTLTINTTYNSAVPLESGRIKIAADGKMLLSEIDKIAINVFIAGEQPVTGTKYRLVQPEDETNSDNNIIDGLNKDRPKTIVQLNKDQTYFTEWEVDADGKNLFLYSTLQNCEEVQKEASETLKAKEAELASVKAALAEATKDNAALVEELAKRVKQAQDALEEEKTKLVDLEQAKTDAETNATRAKQAEGRLTEDLAQAKAKVEIEAKELAAAKAELKKAKQDIADLEQAKTDAETNATRAKQAEGRLTEDLAQAKAEVEIEAKDTDTYARELAAAKAELKKAKQDIADLEQVKIAELAQVKIDAETKAKALKESIVQQAFAQNAEQKEFADQLNNVTDSASDAARFYSSLGRFNNVEDARDAVQRLASRTVPPAVVMPP</sequence>
<dbReference type="Proteomes" id="UP000663829">
    <property type="component" value="Unassembled WGS sequence"/>
</dbReference>
<dbReference type="AlphaFoldDB" id="A0A816BK83"/>
<dbReference type="EMBL" id="CAJOBC010104428">
    <property type="protein sequence ID" value="CAF4491673.1"/>
    <property type="molecule type" value="Genomic_DNA"/>
</dbReference>
<accession>A0A816BK83</accession>